<keyword evidence="10 12" id="KW-0238">DNA-binding</keyword>
<dbReference type="CDD" id="cd05532">
    <property type="entry name" value="POLBc_alpha"/>
    <property type="match status" value="1"/>
</dbReference>
<evidence type="ECO:0000256" key="8">
    <source>
        <dbReference type="ARBA" id="ARBA00022833"/>
    </source>
</evidence>
<dbReference type="GO" id="GO:0006273">
    <property type="term" value="P:lagging strand elongation"/>
    <property type="evidence" value="ECO:0007669"/>
    <property type="project" value="TreeGrafter"/>
</dbReference>
<feature type="compositionally biased region" description="Basic residues" evidence="13">
    <location>
        <begin position="105"/>
        <end position="114"/>
    </location>
</feature>
<dbReference type="Pfam" id="PF08996">
    <property type="entry name" value="zf-DNA_Pol"/>
    <property type="match status" value="1"/>
</dbReference>
<dbReference type="PANTHER" id="PTHR45861">
    <property type="entry name" value="DNA POLYMERASE ALPHA CATALYTIC SUBUNIT"/>
    <property type="match status" value="1"/>
</dbReference>
<evidence type="ECO:0000256" key="11">
    <source>
        <dbReference type="ARBA" id="ARBA00023242"/>
    </source>
</evidence>
<dbReference type="SUPFAM" id="SSF90234">
    <property type="entry name" value="Zinc finger domain of DNA polymerase-alpha"/>
    <property type="match status" value="1"/>
</dbReference>
<dbReference type="PRINTS" id="PR00106">
    <property type="entry name" value="DNAPOLB"/>
</dbReference>
<feature type="domain" description="Zinc finger DNA-directed DNA polymerase family B alpha" evidence="16">
    <location>
        <begin position="1259"/>
        <end position="1445"/>
    </location>
</feature>
<protein>
    <recommendedName>
        <fullName evidence="12">DNA polymerase</fullName>
        <ecNumber evidence="12">2.7.7.7</ecNumber>
    </recommendedName>
</protein>
<keyword evidence="19" id="KW-1185">Reference proteome</keyword>
<dbReference type="GO" id="GO:0003682">
    <property type="term" value="F:chromatin binding"/>
    <property type="evidence" value="ECO:0007669"/>
    <property type="project" value="TreeGrafter"/>
</dbReference>
<dbReference type="SUPFAM" id="SSF56672">
    <property type="entry name" value="DNA/RNA polymerases"/>
    <property type="match status" value="1"/>
</dbReference>
<evidence type="ECO:0000256" key="2">
    <source>
        <dbReference type="ARBA" id="ARBA00005755"/>
    </source>
</evidence>
<evidence type="ECO:0000256" key="9">
    <source>
        <dbReference type="ARBA" id="ARBA00022932"/>
    </source>
</evidence>
<evidence type="ECO:0000256" key="12">
    <source>
        <dbReference type="RuleBase" id="RU000442"/>
    </source>
</evidence>
<dbReference type="InterPro" id="IPR017964">
    <property type="entry name" value="DNA-dir_DNA_pol_B_CS"/>
</dbReference>
<organism evidence="18 19">
    <name type="scientific">Scylla paramamosain</name>
    <name type="common">Mud crab</name>
    <dbReference type="NCBI Taxonomy" id="85552"/>
    <lineage>
        <taxon>Eukaryota</taxon>
        <taxon>Metazoa</taxon>
        <taxon>Ecdysozoa</taxon>
        <taxon>Arthropoda</taxon>
        <taxon>Crustacea</taxon>
        <taxon>Multicrustacea</taxon>
        <taxon>Malacostraca</taxon>
        <taxon>Eumalacostraca</taxon>
        <taxon>Eucarida</taxon>
        <taxon>Decapoda</taxon>
        <taxon>Pleocyemata</taxon>
        <taxon>Brachyura</taxon>
        <taxon>Eubrachyura</taxon>
        <taxon>Portunoidea</taxon>
        <taxon>Portunidae</taxon>
        <taxon>Portuninae</taxon>
        <taxon>Scylla</taxon>
    </lineage>
</organism>
<gene>
    <name evidence="18" type="ORF">O3P69_020679</name>
</gene>
<feature type="region of interest" description="Disordered" evidence="13">
    <location>
        <begin position="817"/>
        <end position="841"/>
    </location>
</feature>
<dbReference type="Gene3D" id="3.30.420.10">
    <property type="entry name" value="Ribonuclease H-like superfamily/Ribonuclease H"/>
    <property type="match status" value="1"/>
</dbReference>
<evidence type="ECO:0000256" key="1">
    <source>
        <dbReference type="ARBA" id="ARBA00004123"/>
    </source>
</evidence>
<evidence type="ECO:0000256" key="3">
    <source>
        <dbReference type="ARBA" id="ARBA00022679"/>
    </source>
</evidence>
<dbReference type="InterPro" id="IPR006134">
    <property type="entry name" value="DNA-dir_DNA_pol_B_multi_dom"/>
</dbReference>
<evidence type="ECO:0000259" key="16">
    <source>
        <dbReference type="Pfam" id="PF08996"/>
    </source>
</evidence>
<feature type="region of interest" description="Disordered" evidence="13">
    <location>
        <begin position="160"/>
        <end position="228"/>
    </location>
</feature>
<dbReference type="GO" id="GO:0003688">
    <property type="term" value="F:DNA replication origin binding"/>
    <property type="evidence" value="ECO:0007669"/>
    <property type="project" value="TreeGrafter"/>
</dbReference>
<evidence type="ECO:0000256" key="13">
    <source>
        <dbReference type="SAM" id="MobiDB-lite"/>
    </source>
</evidence>
<dbReference type="CDD" id="cd05776">
    <property type="entry name" value="DNA_polB_alpha_exo"/>
    <property type="match status" value="1"/>
</dbReference>
<dbReference type="Gene3D" id="1.10.132.60">
    <property type="entry name" value="DNA polymerase family B, C-terminal domain"/>
    <property type="match status" value="1"/>
</dbReference>
<keyword evidence="5 12" id="KW-0235">DNA replication</keyword>
<keyword evidence="8" id="KW-0862">Zinc</keyword>
<dbReference type="FunFam" id="1.10.287.690:FF:000003">
    <property type="entry name" value="DNA polymerase"/>
    <property type="match status" value="1"/>
</dbReference>
<dbReference type="GO" id="GO:0008270">
    <property type="term" value="F:zinc ion binding"/>
    <property type="evidence" value="ECO:0007669"/>
    <property type="project" value="UniProtKB-KW"/>
</dbReference>
<keyword evidence="7" id="KW-0863">Zinc-finger</keyword>
<dbReference type="InterPro" id="IPR036397">
    <property type="entry name" value="RNaseH_sf"/>
</dbReference>
<accession>A0AAW0TME9</accession>
<dbReference type="SMART" id="SM00486">
    <property type="entry name" value="POLBc"/>
    <property type="match status" value="1"/>
</dbReference>
<feature type="compositionally biased region" description="Polar residues" evidence="13">
    <location>
        <begin position="181"/>
        <end position="191"/>
    </location>
</feature>
<evidence type="ECO:0000259" key="15">
    <source>
        <dbReference type="Pfam" id="PF03104"/>
    </source>
</evidence>
<dbReference type="Pfam" id="PF00136">
    <property type="entry name" value="DNA_pol_B"/>
    <property type="match status" value="1"/>
</dbReference>
<feature type="region of interest" description="Disordered" evidence="13">
    <location>
        <begin position="1"/>
        <end position="23"/>
    </location>
</feature>
<comment type="catalytic activity">
    <reaction evidence="12">
        <text>DNA(n) + a 2'-deoxyribonucleoside 5'-triphosphate = DNA(n+1) + diphosphate</text>
        <dbReference type="Rhea" id="RHEA:22508"/>
        <dbReference type="Rhea" id="RHEA-COMP:17339"/>
        <dbReference type="Rhea" id="RHEA-COMP:17340"/>
        <dbReference type="ChEBI" id="CHEBI:33019"/>
        <dbReference type="ChEBI" id="CHEBI:61560"/>
        <dbReference type="ChEBI" id="CHEBI:173112"/>
        <dbReference type="EC" id="2.7.7.7"/>
    </reaction>
</comment>
<dbReference type="GO" id="GO:0006272">
    <property type="term" value="P:leading strand elongation"/>
    <property type="evidence" value="ECO:0007669"/>
    <property type="project" value="TreeGrafter"/>
</dbReference>
<dbReference type="FunFam" id="3.30.70.2820:FF:000001">
    <property type="entry name" value="DNA polymerase"/>
    <property type="match status" value="1"/>
</dbReference>
<comment type="similarity">
    <text evidence="2 12">Belongs to the DNA polymerase type-B family.</text>
</comment>
<feature type="compositionally biased region" description="Basic and acidic residues" evidence="13">
    <location>
        <begin position="821"/>
        <end position="835"/>
    </location>
</feature>
<keyword evidence="11" id="KW-0539">Nucleus</keyword>
<feature type="compositionally biased region" description="Low complexity" evidence="13">
    <location>
        <begin position="115"/>
        <end position="124"/>
    </location>
</feature>
<comment type="subcellular location">
    <subcellularLocation>
        <location evidence="1">Nucleus</location>
    </subcellularLocation>
</comment>
<name>A0AAW0TME9_SCYPA</name>
<keyword evidence="3 12" id="KW-0808">Transferase</keyword>
<evidence type="ECO:0000313" key="19">
    <source>
        <dbReference type="Proteomes" id="UP001487740"/>
    </source>
</evidence>
<dbReference type="InterPro" id="IPR023211">
    <property type="entry name" value="DNA_pol_palm_dom_sf"/>
</dbReference>
<dbReference type="InterPro" id="IPR045846">
    <property type="entry name" value="POLBc_alpha"/>
</dbReference>
<keyword evidence="9 12" id="KW-0239">DNA-directed DNA polymerase</keyword>
<evidence type="ECO:0000256" key="6">
    <source>
        <dbReference type="ARBA" id="ARBA00022723"/>
    </source>
</evidence>
<dbReference type="GO" id="GO:0005658">
    <property type="term" value="C:alpha DNA polymerase:primase complex"/>
    <property type="evidence" value="ECO:0007669"/>
    <property type="project" value="UniProtKB-ARBA"/>
</dbReference>
<dbReference type="InterPro" id="IPR024647">
    <property type="entry name" value="DNA_pol_a_cat_su_N"/>
</dbReference>
<dbReference type="PANTHER" id="PTHR45861:SF1">
    <property type="entry name" value="DNA POLYMERASE ALPHA CATALYTIC SUBUNIT"/>
    <property type="match status" value="1"/>
</dbReference>
<dbReference type="Gene3D" id="3.90.1600.10">
    <property type="entry name" value="Palm domain of DNA polymerase"/>
    <property type="match status" value="1"/>
</dbReference>
<evidence type="ECO:0000256" key="5">
    <source>
        <dbReference type="ARBA" id="ARBA00022705"/>
    </source>
</evidence>
<dbReference type="InterPro" id="IPR006172">
    <property type="entry name" value="DNA-dir_DNA_pol_B"/>
</dbReference>
<dbReference type="InterPro" id="IPR042087">
    <property type="entry name" value="DNA_pol_B_thumb"/>
</dbReference>
<dbReference type="GO" id="GO:1902975">
    <property type="term" value="P:mitotic DNA replication initiation"/>
    <property type="evidence" value="ECO:0007669"/>
    <property type="project" value="InterPro"/>
</dbReference>
<feature type="region of interest" description="Disordered" evidence="13">
    <location>
        <begin position="84"/>
        <end position="124"/>
    </location>
</feature>
<comment type="caution">
    <text evidence="18">The sequence shown here is derived from an EMBL/GenBank/DDBJ whole genome shotgun (WGS) entry which is preliminary data.</text>
</comment>
<feature type="domain" description="DNA polymerase alpha catalytic subunit N-terminal" evidence="17">
    <location>
        <begin position="28"/>
        <end position="90"/>
    </location>
</feature>
<keyword evidence="6" id="KW-0479">Metal-binding</keyword>
<dbReference type="InterPro" id="IPR012337">
    <property type="entry name" value="RNaseH-like_sf"/>
</dbReference>
<evidence type="ECO:0000256" key="10">
    <source>
        <dbReference type="ARBA" id="ARBA00023125"/>
    </source>
</evidence>
<evidence type="ECO:0000256" key="4">
    <source>
        <dbReference type="ARBA" id="ARBA00022695"/>
    </source>
</evidence>
<evidence type="ECO:0000259" key="14">
    <source>
        <dbReference type="Pfam" id="PF00136"/>
    </source>
</evidence>
<dbReference type="InterPro" id="IPR006133">
    <property type="entry name" value="DNA-dir_DNA_pol_B_exonuc"/>
</dbReference>
<dbReference type="GO" id="GO:0000166">
    <property type="term" value="F:nucleotide binding"/>
    <property type="evidence" value="ECO:0007669"/>
    <property type="project" value="InterPro"/>
</dbReference>
<dbReference type="Gene3D" id="2.40.50.730">
    <property type="match status" value="1"/>
</dbReference>
<dbReference type="PROSITE" id="PS00116">
    <property type="entry name" value="DNA_POLYMERASE_B"/>
    <property type="match status" value="1"/>
</dbReference>
<dbReference type="Pfam" id="PF12254">
    <property type="entry name" value="DNA_pol_alpha_N"/>
    <property type="match status" value="1"/>
</dbReference>
<feature type="compositionally biased region" description="Acidic residues" evidence="13">
    <location>
        <begin position="89"/>
        <end position="98"/>
    </location>
</feature>
<dbReference type="SUPFAM" id="SSF53098">
    <property type="entry name" value="Ribonuclease H-like"/>
    <property type="match status" value="1"/>
</dbReference>
<dbReference type="FunFam" id="1.10.132.60:FF:000004">
    <property type="entry name" value="DNA polymerase"/>
    <property type="match status" value="1"/>
</dbReference>
<sequence>MNAEDDSVESLATSRARRTVKDKHGRLAALQRLKGLKGSKNKYEVSEVDNVYEEVDEREYSKRRQGRLEDDWIVDDDGSGYIEDGREIFDEDNDDDDLFVSKKDKNGKKQKAKAKGAVSASHGSGSIKAMLMNLPTKRKSEPQVRLEEDDILGDILQDLGKQKNPILPPPTKVLKKIHKPSSGSQIKNVNPFSKPLVTTPIRSKTTPKVVKPRSITPENSACNSSPKAKRHLEIEEHPSQQIEECDTPAEMDFSDDMQALIEDDEEEEDCKKDELVQDEVPNEQSFKVNSNKGYMVKEKIDDSLLTSGWETIKGELMDHPGVKDIHIDSSQLPLTTNTDGKQVFRFYWFDAYEDSFNQGKGTIYLLGKVWVEAAKTYASCCVAVKNIERKIYLLPRKRKINLVTNEEGKNVAIIDVYEEFNASVSNKFKIQQFKSRKITKKYGFGKPGIPVESEYLEVCYSAEYPALPSDLCGQTFSHVFGTNTSSLELFLLERQIKGPGWLDVTLPQLSSPALSWCRIEAVVLKPEHVIPVSGLAVPPLVVMTVGMRTTLKPKTSENEICMISCLIHHEFPINKAAPQPPFQAHFCAMTHPSDVPWPWDMKNALEHNQMKIEKSQSERALLCFFLAKMHKIDPDVVVGHDILGLDLPILLDRIKKENIPHWSRLGRLKRTQKLKATGKGYEEKTAMCGRLLCDVKISAKELIQAKSYELAPLINKVLRVPETQLKTLTKKEVKEMYESSASLFQLFSLTMQDTLYILRLMCELNVLPLALQITSIAGNVMSRTLLGGRSERNEYLLLHAFTERNFIVPDKSYGKSAQKVSSKENNDPEEHEGSKGRRKPAYTGGLVLEPKIGFYDTYILLMDFNSLYPSIIQEYNICFTTIEWESIMGDGEALPALPDQELEPGVLPTEIRKLVESRKQVKQLMKQQDISSDLKLQYDIRQKALKLTANSMYGCLGFSHSRFYGPHLAALVTGKGREILMQTRDLVLRMNLEVIYGDTDSLMINTNCREYEEVFKMGHKIKSEVNKLYKLLELDIDGVYKYILLLKKKKYAALAVSRLPNGQLREEQELKGLDIVRRDWSQLASDCGKHIVGQILSDQGPEERIENIHSHLIKVKDDLEAGKIDLEKLAITKSLTKRPEDYPDVKSLPHVQVALRMNAHGGKSLRQGDTVSYVICEDGTDLPATQRAYHVDELKSRSSLAIDKKFYLANQIHPVVSRLCDPIDGTDAGRIADCLGLDSSGYKVSKQCNSIEEDLVSATQISDEEYFHMCERFSFECPSPSCDTVITMDSPFRGVGSSSSLELALQSCPNPKCSFPIHSNITSIHNKLRLEIRKHILRYYSGWLICEDPGCENRTRRVPLQFIRGFPICNLCERGVLYKEYTDSQLYKQLCFYSYVFDLQKACQKNKDGRIRDEDVRKAYGSLYSEVQKFLKQSAYSEVNLNKLFLKLAVKVPPCAV</sequence>
<dbReference type="NCBIfam" id="TIGR00592">
    <property type="entry name" value="pol2"/>
    <property type="match status" value="1"/>
</dbReference>
<dbReference type="GO" id="GO:0003697">
    <property type="term" value="F:single-stranded DNA binding"/>
    <property type="evidence" value="ECO:0007669"/>
    <property type="project" value="TreeGrafter"/>
</dbReference>
<dbReference type="InterPro" id="IPR038256">
    <property type="entry name" value="Pol_alpha_znc_sf"/>
</dbReference>
<evidence type="ECO:0000256" key="7">
    <source>
        <dbReference type="ARBA" id="ARBA00022771"/>
    </source>
</evidence>
<dbReference type="EC" id="2.7.7.7" evidence="12"/>
<dbReference type="Gene3D" id="1.10.287.690">
    <property type="entry name" value="Helix hairpin bin"/>
    <property type="match status" value="1"/>
</dbReference>
<dbReference type="Proteomes" id="UP001487740">
    <property type="component" value="Unassembled WGS sequence"/>
</dbReference>
<evidence type="ECO:0000259" key="17">
    <source>
        <dbReference type="Pfam" id="PF12254"/>
    </source>
</evidence>
<feature type="compositionally biased region" description="Polar residues" evidence="13">
    <location>
        <begin position="216"/>
        <end position="226"/>
    </location>
</feature>
<dbReference type="FunFam" id="1.10.3200.20:FF:000001">
    <property type="entry name" value="DNA polymerase"/>
    <property type="match status" value="1"/>
</dbReference>
<dbReference type="Gene3D" id="3.30.70.2820">
    <property type="match status" value="1"/>
</dbReference>
<evidence type="ECO:0000313" key="18">
    <source>
        <dbReference type="EMBL" id="KAK8388889.1"/>
    </source>
</evidence>
<reference evidence="18 19" key="1">
    <citation type="submission" date="2023-03" db="EMBL/GenBank/DDBJ databases">
        <title>High-quality genome of Scylla paramamosain provides insights in environmental adaptation.</title>
        <authorList>
            <person name="Zhang L."/>
        </authorList>
    </citation>
    <scope>NUCLEOTIDE SEQUENCE [LARGE SCALE GENOMIC DNA]</scope>
    <source>
        <strain evidence="18">LZ_2023a</strain>
        <tissue evidence="18">Muscle</tissue>
    </source>
</reference>
<dbReference type="InterPro" id="IPR015088">
    <property type="entry name" value="Znf_DNA-dir_DNA_pol_B_alpha"/>
</dbReference>
<dbReference type="GO" id="GO:0003887">
    <property type="term" value="F:DNA-directed DNA polymerase activity"/>
    <property type="evidence" value="ECO:0007669"/>
    <property type="project" value="UniProtKB-KW"/>
</dbReference>
<keyword evidence="4 12" id="KW-0548">Nucleotidyltransferase</keyword>
<proteinExistence type="inferred from homology"/>
<dbReference type="Gene3D" id="1.10.3200.20">
    <property type="entry name" value="DNA Polymerase alpha, zinc finger"/>
    <property type="match status" value="1"/>
</dbReference>
<feature type="domain" description="DNA-directed DNA polymerase family B exonuclease" evidence="15">
    <location>
        <begin position="478"/>
        <end position="710"/>
    </location>
</feature>
<feature type="domain" description="DNA-directed DNA polymerase family B multifunctional" evidence="14">
    <location>
        <begin position="780"/>
        <end position="1223"/>
    </location>
</feature>
<dbReference type="InterPro" id="IPR043502">
    <property type="entry name" value="DNA/RNA_pol_sf"/>
</dbReference>
<dbReference type="Pfam" id="PF03104">
    <property type="entry name" value="DNA_pol_B_exo1"/>
    <property type="match status" value="1"/>
</dbReference>
<dbReference type="EMBL" id="JARAKH010000028">
    <property type="protein sequence ID" value="KAK8388889.1"/>
    <property type="molecule type" value="Genomic_DNA"/>
</dbReference>
<dbReference type="GO" id="GO:0033554">
    <property type="term" value="P:cellular response to stress"/>
    <property type="evidence" value="ECO:0007669"/>
    <property type="project" value="UniProtKB-ARBA"/>
</dbReference>